<dbReference type="PROSITE" id="PS51186">
    <property type="entry name" value="GNAT"/>
    <property type="match status" value="1"/>
</dbReference>
<dbReference type="EMBL" id="CP018139">
    <property type="protein sequence ID" value="APE30403.1"/>
    <property type="molecule type" value="Genomic_DNA"/>
</dbReference>
<evidence type="ECO:0000256" key="2">
    <source>
        <dbReference type="ARBA" id="ARBA00023315"/>
    </source>
</evidence>
<dbReference type="PANTHER" id="PTHR43877">
    <property type="entry name" value="AMINOALKYLPHOSPHONATE N-ACETYLTRANSFERASE-RELATED-RELATED"/>
    <property type="match status" value="1"/>
</dbReference>
<dbReference type="Proteomes" id="UP000181985">
    <property type="component" value="Chromosome"/>
</dbReference>
<sequence>MGRARVADHHEIVRLGADSPHLARVAAWQHAEWAHLSPGETLASRRAALRGECGPAGIPSVFLALALGRPVGTASLVAHDLDPRPALSPWLASVYVLPEWRGQGIASGLVRRVEAEAAGNRIGRLYLFTPDQQALYRRLGWQDHETLVHHGETVTLMIRRLPLQGS</sequence>
<dbReference type="InterPro" id="IPR050832">
    <property type="entry name" value="Bact_Acetyltransf"/>
</dbReference>
<proteinExistence type="predicted"/>
<dbReference type="KEGG" id="hsi:BOX17_05200"/>
<keyword evidence="2" id="KW-0012">Acyltransferase</keyword>
<name>A0A1J0VED6_9GAMM</name>
<keyword evidence="5" id="KW-1185">Reference proteome</keyword>
<dbReference type="PANTHER" id="PTHR43877:SF2">
    <property type="entry name" value="AMINOALKYLPHOSPHONATE N-ACETYLTRANSFERASE-RELATED"/>
    <property type="match status" value="1"/>
</dbReference>
<dbReference type="AlphaFoldDB" id="A0A1J0VED6"/>
<evidence type="ECO:0000313" key="4">
    <source>
        <dbReference type="EMBL" id="APE30403.1"/>
    </source>
</evidence>
<reference evidence="5" key="1">
    <citation type="submission" date="2016-11" db="EMBL/GenBank/DDBJ databases">
        <title>Halolamina sediminis sp. nov., an extremely halophilic archaeon isolated from solar salt.</title>
        <authorList>
            <person name="Koh H.-W."/>
            <person name="Rani S."/>
            <person name="Park S.-J."/>
        </authorList>
    </citation>
    <scope>NUCLEOTIDE SEQUENCE [LARGE SCALE GENOMIC DNA]</scope>
    <source>
        <strain evidence="5">Hb3</strain>
    </source>
</reference>
<protein>
    <submittedName>
        <fullName evidence="4">GNAT family N-acetyltransferase</fullName>
    </submittedName>
</protein>
<organism evidence="4 5">
    <name type="scientific">Halomonas aestuarii</name>
    <dbReference type="NCBI Taxonomy" id="1897729"/>
    <lineage>
        <taxon>Bacteria</taxon>
        <taxon>Pseudomonadati</taxon>
        <taxon>Pseudomonadota</taxon>
        <taxon>Gammaproteobacteria</taxon>
        <taxon>Oceanospirillales</taxon>
        <taxon>Halomonadaceae</taxon>
        <taxon>Halomonas</taxon>
    </lineage>
</organism>
<dbReference type="OrthoDB" id="7678938at2"/>
<evidence type="ECO:0000259" key="3">
    <source>
        <dbReference type="PROSITE" id="PS51186"/>
    </source>
</evidence>
<dbReference type="GO" id="GO:0016747">
    <property type="term" value="F:acyltransferase activity, transferring groups other than amino-acyl groups"/>
    <property type="evidence" value="ECO:0007669"/>
    <property type="project" value="InterPro"/>
</dbReference>
<evidence type="ECO:0000256" key="1">
    <source>
        <dbReference type="ARBA" id="ARBA00022679"/>
    </source>
</evidence>
<dbReference type="SUPFAM" id="SSF55729">
    <property type="entry name" value="Acyl-CoA N-acyltransferases (Nat)"/>
    <property type="match status" value="1"/>
</dbReference>
<keyword evidence="1 4" id="KW-0808">Transferase</keyword>
<gene>
    <name evidence="4" type="ORF">BOX17_05200</name>
</gene>
<dbReference type="Pfam" id="PF13508">
    <property type="entry name" value="Acetyltransf_7"/>
    <property type="match status" value="1"/>
</dbReference>
<dbReference type="InterPro" id="IPR016181">
    <property type="entry name" value="Acyl_CoA_acyltransferase"/>
</dbReference>
<dbReference type="InterPro" id="IPR000182">
    <property type="entry name" value="GNAT_dom"/>
</dbReference>
<dbReference type="CDD" id="cd04301">
    <property type="entry name" value="NAT_SF"/>
    <property type="match status" value="1"/>
</dbReference>
<dbReference type="Gene3D" id="3.40.630.30">
    <property type="match status" value="1"/>
</dbReference>
<feature type="domain" description="N-acetyltransferase" evidence="3">
    <location>
        <begin position="11"/>
        <end position="162"/>
    </location>
</feature>
<evidence type="ECO:0000313" key="5">
    <source>
        <dbReference type="Proteomes" id="UP000181985"/>
    </source>
</evidence>
<accession>A0A1J0VED6</accession>